<dbReference type="InterPro" id="IPR036515">
    <property type="entry name" value="Transposase_17_sf"/>
</dbReference>
<reference evidence="3 6" key="5">
    <citation type="submission" date="2020-02" db="EMBL/GenBank/DDBJ databases">
        <title>Newly sequenced genome of strain CSTR1 showed variability in Candidatus Kuenenia stuttgartiensis genomes.</title>
        <authorList>
            <person name="Ding C."/>
            <person name="Adrian L."/>
        </authorList>
    </citation>
    <scope>NUCLEOTIDE SEQUENCE [LARGE SCALE GENOMIC DNA]</scope>
    <source>
        <strain evidence="3 6">CSTR1</strain>
    </source>
</reference>
<feature type="domain" description="Transposase IS200-like" evidence="1">
    <location>
        <begin position="22"/>
        <end position="159"/>
    </location>
</feature>
<dbReference type="InterPro" id="IPR052715">
    <property type="entry name" value="RAYT_transposase"/>
</dbReference>
<reference evidence="4" key="4">
    <citation type="submission" date="2017-10" db="EMBL/GenBank/DDBJ databases">
        <authorList>
            <person name="Banno H."/>
            <person name="Chua N.-H."/>
        </authorList>
    </citation>
    <scope>NUCLEOTIDE SEQUENCE [LARGE SCALE GENOMIC DNA]</scope>
    <source>
        <strain evidence="4">Kuenenia_mbr1_ru-nijmegen</strain>
    </source>
</reference>
<dbReference type="KEGG" id="kst:KSMBR1_3453"/>
<dbReference type="AlphaFoldDB" id="Q1Q2U5"/>
<organism evidence="2">
    <name type="scientific">Kuenenia stuttgartiensis</name>
    <dbReference type="NCBI Taxonomy" id="174633"/>
    <lineage>
        <taxon>Bacteria</taxon>
        <taxon>Pseudomonadati</taxon>
        <taxon>Planctomycetota</taxon>
        <taxon>Candidatus Brocadiia</taxon>
        <taxon>Candidatus Brocadiales</taxon>
        <taxon>Candidatus Brocadiaceae</taxon>
        <taxon>Candidatus Kuenenia</taxon>
    </lineage>
</organism>
<dbReference type="EMBL" id="CP049055">
    <property type="protein sequence ID" value="QII11443.1"/>
    <property type="molecule type" value="Genomic_DNA"/>
</dbReference>
<dbReference type="GO" id="GO:0006313">
    <property type="term" value="P:DNA transposition"/>
    <property type="evidence" value="ECO:0007669"/>
    <property type="project" value="InterPro"/>
</dbReference>
<evidence type="ECO:0000259" key="1">
    <source>
        <dbReference type="SMART" id="SM01321"/>
    </source>
</evidence>
<dbReference type="Proteomes" id="UP000221734">
    <property type="component" value="Chromosome Kuenenia_stuttgartiensis_MBR1"/>
</dbReference>
<dbReference type="OrthoDB" id="9794403at2"/>
<dbReference type="GO" id="GO:0043565">
    <property type="term" value="F:sequence-specific DNA binding"/>
    <property type="evidence" value="ECO:0007669"/>
    <property type="project" value="TreeGrafter"/>
</dbReference>
<evidence type="ECO:0000313" key="3">
    <source>
        <dbReference type="EMBL" id="QII11443.1"/>
    </source>
</evidence>
<dbReference type="GO" id="GO:0004803">
    <property type="term" value="F:transposase activity"/>
    <property type="evidence" value="ECO:0007669"/>
    <property type="project" value="InterPro"/>
</dbReference>
<keyword evidence="5" id="KW-1185">Reference proteome</keyword>
<dbReference type="SUPFAM" id="SSF143422">
    <property type="entry name" value="Transposase IS200-like"/>
    <property type="match status" value="1"/>
</dbReference>
<gene>
    <name evidence="3" type="ORF">KsCSTR_20640</name>
    <name evidence="4" type="ORF">KSMBR1_3453</name>
    <name evidence="2" type="ORF">kuste3578</name>
</gene>
<dbReference type="SMART" id="SM01321">
    <property type="entry name" value="Y1_Tnp"/>
    <property type="match status" value="1"/>
</dbReference>
<dbReference type="PANTHER" id="PTHR36966:SF1">
    <property type="entry name" value="REP-ASSOCIATED TYROSINE TRANSPOSASE"/>
    <property type="match status" value="1"/>
</dbReference>
<dbReference type="Gene3D" id="3.30.70.1290">
    <property type="entry name" value="Transposase IS200-like"/>
    <property type="match status" value="1"/>
</dbReference>
<sequence length="173" mass="20755">MKKYNPKIHHRQSIRLKEYDYSQEGFYFITICTNHYVCLFGKIYDGKMVLNNAGNIAEECWLDIPKHYPNTILREYVIMPNHVHWIIEIVAHVGANNYSPLQNGTSKTIGAIVRGFKIGVTKWFRKNTNVHTVWQRNYYEHIIRNEQSYYKISEYIINNPSHWLTDKYYEQNF</sequence>
<accession>Q1Q2U5</accession>
<name>Q1Q2U5_KUEST</name>
<proteinExistence type="predicted"/>
<evidence type="ECO:0000313" key="5">
    <source>
        <dbReference type="Proteomes" id="UP000221734"/>
    </source>
</evidence>
<dbReference type="EMBL" id="LT934425">
    <property type="protein sequence ID" value="SOH05927.1"/>
    <property type="molecule type" value="Genomic_DNA"/>
</dbReference>
<dbReference type="InterPro" id="IPR002686">
    <property type="entry name" value="Transposase_17"/>
</dbReference>
<dbReference type="RefSeq" id="WP_099326453.1">
    <property type="nucleotide sequence ID" value="NZ_CP049055.1"/>
</dbReference>
<reference evidence="5" key="3">
    <citation type="submission" date="2017-10" db="EMBL/GenBank/DDBJ databases">
        <authorList>
            <person name="Frank J."/>
        </authorList>
    </citation>
    <scope>NUCLEOTIDE SEQUENCE [LARGE SCALE GENOMIC DNA]</scope>
</reference>
<reference evidence="2" key="1">
    <citation type="journal article" date="2006" name="Nature">
        <title>Deciphering the evolution and metabolism of an anammox bacterium from a community genome.</title>
        <authorList>
            <person name="Strous M."/>
            <person name="Pelletier E."/>
            <person name="Mangenot S."/>
            <person name="Rattei T."/>
            <person name="Lehner A."/>
            <person name="Taylor M.W."/>
            <person name="Horn M."/>
            <person name="Daims H."/>
            <person name="Bartol-Mavel D."/>
            <person name="Wincker P."/>
            <person name="Barbe V."/>
            <person name="Fonknechten N."/>
            <person name="Vallenet D."/>
            <person name="Segurens B."/>
            <person name="Schenowitz-Truong C."/>
            <person name="Medigue C."/>
            <person name="Collingro A."/>
            <person name="Snel B."/>
            <person name="Dutilh B.E."/>
            <person name="OpDenCamp H.J.M."/>
            <person name="vanDerDrift C."/>
            <person name="Cirpus I."/>
            <person name="vanDePas-Schoonen K.T."/>
            <person name="Harhangi H.R."/>
            <person name="vanNiftrik L."/>
            <person name="Schmid M."/>
            <person name="Keltjens J."/>
            <person name="vanDeVossenberg J."/>
            <person name="Kartal B."/>
            <person name="Meier H."/>
            <person name="Frishman D."/>
            <person name="Huynen M.A."/>
            <person name="Mewes H."/>
            <person name="Weissenbach J."/>
            <person name="Jetten M.S.M."/>
            <person name="Wagner M."/>
            <person name="LePaslier D."/>
        </authorList>
    </citation>
    <scope>NUCLEOTIDE SEQUENCE</scope>
</reference>
<evidence type="ECO:0000313" key="4">
    <source>
        <dbReference type="EMBL" id="SOH05927.1"/>
    </source>
</evidence>
<dbReference type="Proteomes" id="UP000501926">
    <property type="component" value="Chromosome"/>
</dbReference>
<dbReference type="EMBL" id="CT573071">
    <property type="protein sequence ID" value="CAJ74341.1"/>
    <property type="molecule type" value="Genomic_DNA"/>
</dbReference>
<dbReference type="PANTHER" id="PTHR36966">
    <property type="entry name" value="REP-ASSOCIATED TYROSINE TRANSPOSASE"/>
    <property type="match status" value="1"/>
</dbReference>
<reference evidence="2" key="2">
    <citation type="submission" date="2006-01" db="EMBL/GenBank/DDBJ databases">
        <authorList>
            <person name="Genoscope"/>
        </authorList>
    </citation>
    <scope>NUCLEOTIDE SEQUENCE</scope>
</reference>
<protein>
    <recommendedName>
        <fullName evidence="1">Transposase IS200-like domain-containing protein</fullName>
    </recommendedName>
</protein>
<evidence type="ECO:0000313" key="6">
    <source>
        <dbReference type="Proteomes" id="UP000501926"/>
    </source>
</evidence>
<evidence type="ECO:0000313" key="2">
    <source>
        <dbReference type="EMBL" id="CAJ74341.1"/>
    </source>
</evidence>